<feature type="non-terminal residue" evidence="2">
    <location>
        <position position="1"/>
    </location>
</feature>
<dbReference type="InterPro" id="IPR011009">
    <property type="entry name" value="Kinase-like_dom_sf"/>
</dbReference>
<keyword evidence="3" id="KW-1185">Reference proteome</keyword>
<feature type="non-terminal residue" evidence="2">
    <location>
        <position position="528"/>
    </location>
</feature>
<dbReference type="AlphaFoldDB" id="A0A9N9IJM7"/>
<dbReference type="GO" id="GO:0007166">
    <property type="term" value="P:cell surface receptor signaling pathway"/>
    <property type="evidence" value="ECO:0007669"/>
    <property type="project" value="InterPro"/>
</dbReference>
<organism evidence="2 3">
    <name type="scientific">Dentiscutata erythropus</name>
    <dbReference type="NCBI Taxonomy" id="1348616"/>
    <lineage>
        <taxon>Eukaryota</taxon>
        <taxon>Fungi</taxon>
        <taxon>Fungi incertae sedis</taxon>
        <taxon>Mucoromycota</taxon>
        <taxon>Glomeromycotina</taxon>
        <taxon>Glomeromycetes</taxon>
        <taxon>Diversisporales</taxon>
        <taxon>Gigasporaceae</taxon>
        <taxon>Dentiscutata</taxon>
    </lineage>
</organism>
<protein>
    <submittedName>
        <fullName evidence="2">17344_t:CDS:1</fullName>
    </submittedName>
</protein>
<dbReference type="Gene3D" id="1.20.930.20">
    <property type="entry name" value="Adaptor protein Cbl, N-terminal domain"/>
    <property type="match status" value="1"/>
</dbReference>
<proteinExistence type="predicted"/>
<gene>
    <name evidence="2" type="ORF">DERYTH_LOCUS15793</name>
</gene>
<accession>A0A9N9IJM7</accession>
<dbReference type="PROSITE" id="PS50011">
    <property type="entry name" value="PROTEIN_KINASE_DOM"/>
    <property type="match status" value="2"/>
</dbReference>
<feature type="domain" description="Protein kinase" evidence="1">
    <location>
        <begin position="364"/>
        <end position="528"/>
    </location>
</feature>
<reference evidence="2" key="1">
    <citation type="submission" date="2021-06" db="EMBL/GenBank/DDBJ databases">
        <authorList>
            <person name="Kallberg Y."/>
            <person name="Tangrot J."/>
            <person name="Rosling A."/>
        </authorList>
    </citation>
    <scope>NUCLEOTIDE SEQUENCE</scope>
    <source>
        <strain evidence="2">MA453B</strain>
    </source>
</reference>
<dbReference type="GO" id="GO:0004672">
    <property type="term" value="F:protein kinase activity"/>
    <property type="evidence" value="ECO:0007669"/>
    <property type="project" value="InterPro"/>
</dbReference>
<dbReference type="InterPro" id="IPR008271">
    <property type="entry name" value="Ser/Thr_kinase_AS"/>
</dbReference>
<evidence type="ECO:0000259" key="1">
    <source>
        <dbReference type="PROSITE" id="PS50011"/>
    </source>
</evidence>
<dbReference type="Gene3D" id="1.10.510.10">
    <property type="entry name" value="Transferase(Phosphotransferase) domain 1"/>
    <property type="match status" value="2"/>
</dbReference>
<dbReference type="CDD" id="cd21037">
    <property type="entry name" value="MLKL_NTD"/>
    <property type="match status" value="1"/>
</dbReference>
<name>A0A9N9IJM7_9GLOM</name>
<dbReference type="PANTHER" id="PTHR23257">
    <property type="entry name" value="SERINE-THREONINE PROTEIN KINASE"/>
    <property type="match status" value="1"/>
</dbReference>
<dbReference type="Pfam" id="PF07714">
    <property type="entry name" value="PK_Tyr_Ser-Thr"/>
    <property type="match status" value="1"/>
</dbReference>
<dbReference type="EMBL" id="CAJVPY010013116">
    <property type="protein sequence ID" value="CAG8738597.1"/>
    <property type="molecule type" value="Genomic_DNA"/>
</dbReference>
<dbReference type="PROSITE" id="PS00108">
    <property type="entry name" value="PROTEIN_KINASE_ST"/>
    <property type="match status" value="1"/>
</dbReference>
<dbReference type="InterPro" id="IPR059179">
    <property type="entry name" value="MLKL-like_MCAfunc"/>
</dbReference>
<dbReference type="GO" id="GO:0005737">
    <property type="term" value="C:cytoplasm"/>
    <property type="evidence" value="ECO:0007669"/>
    <property type="project" value="TreeGrafter"/>
</dbReference>
<dbReference type="InterPro" id="IPR000719">
    <property type="entry name" value="Prot_kinase_dom"/>
</dbReference>
<evidence type="ECO:0000313" key="2">
    <source>
        <dbReference type="EMBL" id="CAG8738597.1"/>
    </source>
</evidence>
<dbReference type="Proteomes" id="UP000789405">
    <property type="component" value="Unassembled WGS sequence"/>
</dbReference>
<sequence>ITEDNKNFDHSDHLRLPIPPKYRETTIPVLEWLWFVYKGKWKEQDIAAKYVNRETSAELRDFDREHSNNVLILNGKALLADFGLSKSLLESKTKKSGVRGVQAYIDPALLNGRSNDKYKKSSDIYSFGVLIKARNRNSPAIYEDCWNPGQSLRPEISKILDDLKILSKEPTCTERDIHLTEISSSTNHLMENSYDIISQEDSPIDDSVELKNLNILDTLSILIEKACQIGNFYNSYDNMQLNKRMGKHLGECIIKTVSAVKTLENKTDYDEFLTLDNYKSFRNLLKNLENIRNFIEDISQIRRLKYYIQETDYGISFERLKDEYFKLLKEFGESTSSLGLDVQIDSKIDDINKDIEETKKFIQTFESNLEGDSMFNFVEKISAHIQNAANNEVFEYGIIQGPFDDKNAKSKKFKPPDMKLFSVRMTLLKNLKGLVNISKFYCAIKCDDQIEMTIEWSQYGNLRTYYKKHPLALDIQTKLKFALEICNALVFLNTVGFLHRDIKSENILITNELKAKITNFCESRLVTD</sequence>
<dbReference type="InterPro" id="IPR001245">
    <property type="entry name" value="Ser-Thr/Tyr_kinase_cat_dom"/>
</dbReference>
<evidence type="ECO:0000313" key="3">
    <source>
        <dbReference type="Proteomes" id="UP000789405"/>
    </source>
</evidence>
<dbReference type="InterPro" id="IPR050167">
    <property type="entry name" value="Ser_Thr_protein_kinase"/>
</dbReference>
<feature type="domain" description="Protein kinase" evidence="1">
    <location>
        <begin position="1"/>
        <end position="213"/>
    </location>
</feature>
<dbReference type="OrthoDB" id="2424484at2759"/>
<comment type="caution">
    <text evidence="2">The sequence shown here is derived from an EMBL/GenBank/DDBJ whole genome shotgun (WGS) entry which is preliminary data.</text>
</comment>
<dbReference type="InterPro" id="IPR036537">
    <property type="entry name" value="Adaptor_Cbl_N_dom_sf"/>
</dbReference>
<dbReference type="SUPFAM" id="SSF56112">
    <property type="entry name" value="Protein kinase-like (PK-like)"/>
    <property type="match status" value="2"/>
</dbReference>
<dbReference type="GO" id="GO:0005524">
    <property type="term" value="F:ATP binding"/>
    <property type="evidence" value="ECO:0007669"/>
    <property type="project" value="InterPro"/>
</dbReference>